<protein>
    <recommendedName>
        <fullName evidence="1">Putative Flp pilus-assembly TadG-like N-terminal domain-containing protein</fullName>
    </recommendedName>
</protein>
<accession>A0A6L6QCR7</accession>
<reference evidence="2 3" key="1">
    <citation type="submission" date="2019-11" db="EMBL/GenBank/DDBJ databases">
        <title>Type strains purchased from KCTC, JCM and DSMZ.</title>
        <authorList>
            <person name="Lu H."/>
        </authorList>
    </citation>
    <scope>NUCLEOTIDE SEQUENCE [LARGE SCALE GENOMIC DNA]</scope>
    <source>
        <strain evidence="2 3">JCM 31587</strain>
    </source>
</reference>
<dbReference type="OrthoDB" id="8595764at2"/>
<evidence type="ECO:0000313" key="2">
    <source>
        <dbReference type="EMBL" id="MTW09854.1"/>
    </source>
</evidence>
<organism evidence="2 3">
    <name type="scientific">Massilia eburnea</name>
    <dbReference type="NCBI Taxonomy" id="1776165"/>
    <lineage>
        <taxon>Bacteria</taxon>
        <taxon>Pseudomonadati</taxon>
        <taxon>Pseudomonadota</taxon>
        <taxon>Betaproteobacteria</taxon>
        <taxon>Burkholderiales</taxon>
        <taxon>Oxalobacteraceae</taxon>
        <taxon>Telluria group</taxon>
        <taxon>Massilia</taxon>
    </lineage>
</organism>
<dbReference type="AlphaFoldDB" id="A0A6L6QCR7"/>
<gene>
    <name evidence="2" type="ORF">GM658_04515</name>
</gene>
<comment type="caution">
    <text evidence="2">The sequence shown here is derived from an EMBL/GenBank/DDBJ whole genome shotgun (WGS) entry which is preliminary data.</text>
</comment>
<dbReference type="Proteomes" id="UP000472320">
    <property type="component" value="Unassembled WGS sequence"/>
</dbReference>
<dbReference type="Pfam" id="PF13400">
    <property type="entry name" value="Tad"/>
    <property type="match status" value="1"/>
</dbReference>
<name>A0A6L6QCR7_9BURK</name>
<sequence length="467" mass="47784">MKRRRQRGSVAIMAAFTLPVAVGLCGLALELALAFQRQAQLQQVADGVALGAAQQLDGTAGGIAAAFSKAQQTASSRQVRGVGNVALNTGALSFAGDAAGPWLDYASAAAAPAGLRYVRADMAALGADYTSLPAIFGNLLGVRDATTVGARAVAGPNGLRVLPFAICAPSSTPAATRDNGSSALEQVQYGFRFGVGYNLLALNPAAGADSGEYFLVDPVSAPGAPAAAASTDDSQVAPFMCIGKLAYASLAGRLHLRRNSAFGLWRQLNSRFGVYGGSDACDRYAAPADTNVREFRGSQASWMSSNPPQASAASSTPAAGKPLMTIADNAAPLPAVPPAQYGTLWAYGPARQSSNGNFAFSKWGVLYPSSPGFSMTATVWSSSSPPYQGLITQPSAGTPSRKDRRLLYVPLLSCPIAAGSAVDGTVLAVARFLLTAQASASEVPGEFAGILSAKELAALATDVELVQ</sequence>
<dbReference type="RefSeq" id="WP_155452794.1">
    <property type="nucleotide sequence ID" value="NZ_WNKX01000002.1"/>
</dbReference>
<dbReference type="EMBL" id="WNKX01000002">
    <property type="protein sequence ID" value="MTW09854.1"/>
    <property type="molecule type" value="Genomic_DNA"/>
</dbReference>
<proteinExistence type="predicted"/>
<keyword evidence="3" id="KW-1185">Reference proteome</keyword>
<evidence type="ECO:0000313" key="3">
    <source>
        <dbReference type="Proteomes" id="UP000472320"/>
    </source>
</evidence>
<feature type="domain" description="Putative Flp pilus-assembly TadG-like N-terminal" evidence="1">
    <location>
        <begin position="8"/>
        <end position="55"/>
    </location>
</feature>
<dbReference type="InterPro" id="IPR028087">
    <property type="entry name" value="Tad_N"/>
</dbReference>
<evidence type="ECO:0000259" key="1">
    <source>
        <dbReference type="Pfam" id="PF13400"/>
    </source>
</evidence>